<dbReference type="SUPFAM" id="SSF53474">
    <property type="entry name" value="alpha/beta-Hydrolases"/>
    <property type="match status" value="1"/>
</dbReference>
<dbReference type="Pfam" id="PF12697">
    <property type="entry name" value="Abhydrolase_6"/>
    <property type="match status" value="1"/>
</dbReference>
<evidence type="ECO:0000259" key="2">
    <source>
        <dbReference type="Pfam" id="PF12697"/>
    </source>
</evidence>
<name>A0ABS5EF56_9PROT</name>
<dbReference type="InterPro" id="IPR000073">
    <property type="entry name" value="AB_hydrolase_1"/>
</dbReference>
<dbReference type="PANTHER" id="PTHR22946:SF12">
    <property type="entry name" value="CONIDIAL PIGMENT BIOSYNTHESIS PROTEIN AYG1 (AFU_ORTHOLOGUE AFUA_2G17550)"/>
    <property type="match status" value="1"/>
</dbReference>
<evidence type="ECO:0000313" key="3">
    <source>
        <dbReference type="EMBL" id="MBR0649656.1"/>
    </source>
</evidence>
<gene>
    <name evidence="3" type="ORF">GXW78_08285</name>
</gene>
<accession>A0ABS5EF56</accession>
<keyword evidence="3" id="KW-0378">Hydrolase</keyword>
<comment type="caution">
    <text evidence="3">The sequence shown here is derived from an EMBL/GenBank/DDBJ whole genome shotgun (WGS) entry which is preliminary data.</text>
</comment>
<sequence>MATLFKDEFLNELGCWPLAYIPYGGADVGEVEAVADAVGDGGDDAFYDAFIAAGARMAAEAETCLSKGHRQSARELYLRASVFFGASYHPLYGKPVDPRLLAGFGRQIEAMDKGLALFDPPILPQRIPFRGAAMPAYLIPAVGQEREVRPTIIFTNGYDATVTDLYFMSAVAASRRGYHALIVDGPGQGDMLYRQGVAHTPEWDAVISAVVDFALTQPIVDPKRIALNGASLGGYLAPRAAAGEPRLAACIADPGQWATGDSFRGVARKLGATEQQAANLGTIDDAVLGKLDGMIAQNRRLRWSIYQRGFWVLGCDTLRDFLVKTETYTMVGHAEKITCPTLITSADKDALAIGARTLFDALRCPKTMLAFTAAEGAGTHCEMTNRSLLNRRVLDWLDEVFA</sequence>
<reference evidence="4" key="1">
    <citation type="journal article" date="2021" name="Syst. Appl. Microbiol.">
        <title>Roseomonas hellenica sp. nov., isolated from roots of wild-growing Alkanna tinctoria.</title>
        <authorList>
            <person name="Rat A."/>
            <person name="Naranjo H.D."/>
            <person name="Lebbe L."/>
            <person name="Cnockaert M."/>
            <person name="Krigas N."/>
            <person name="Grigoriadou K."/>
            <person name="Maloupa E."/>
            <person name="Willems A."/>
        </authorList>
    </citation>
    <scope>NUCLEOTIDE SEQUENCE [LARGE SCALE GENOMIC DNA]</scope>
    <source>
        <strain evidence="4">LMG 31159</strain>
    </source>
</reference>
<feature type="domain" description="AB hydrolase-1" evidence="2">
    <location>
        <begin position="153"/>
        <end position="363"/>
    </location>
</feature>
<protein>
    <submittedName>
        <fullName evidence="3">Alpha/beta fold hydrolase</fullName>
    </submittedName>
</protein>
<organism evidence="3 4">
    <name type="scientific">Neoroseomonas terrae</name>
    <dbReference type="NCBI Taxonomy" id="424799"/>
    <lineage>
        <taxon>Bacteria</taxon>
        <taxon>Pseudomonadati</taxon>
        <taxon>Pseudomonadota</taxon>
        <taxon>Alphaproteobacteria</taxon>
        <taxon>Acetobacterales</taxon>
        <taxon>Acetobacteraceae</taxon>
        <taxon>Neoroseomonas</taxon>
    </lineage>
</organism>
<evidence type="ECO:0000313" key="4">
    <source>
        <dbReference type="Proteomes" id="UP000698752"/>
    </source>
</evidence>
<proteinExistence type="inferred from homology"/>
<dbReference type="EMBL" id="JAAEDI010000007">
    <property type="protein sequence ID" value="MBR0649656.1"/>
    <property type="molecule type" value="Genomic_DNA"/>
</dbReference>
<dbReference type="InterPro" id="IPR050261">
    <property type="entry name" value="FrsA_esterase"/>
</dbReference>
<dbReference type="Gene3D" id="1.20.1440.110">
    <property type="entry name" value="acylaminoacyl peptidase"/>
    <property type="match status" value="1"/>
</dbReference>
<dbReference type="PANTHER" id="PTHR22946">
    <property type="entry name" value="DIENELACTONE HYDROLASE DOMAIN-CONTAINING PROTEIN-RELATED"/>
    <property type="match status" value="1"/>
</dbReference>
<dbReference type="InterPro" id="IPR029058">
    <property type="entry name" value="AB_hydrolase_fold"/>
</dbReference>
<keyword evidence="4" id="KW-1185">Reference proteome</keyword>
<comment type="similarity">
    <text evidence="1">Belongs to the AB hydrolase superfamily. FUS2 hydrolase family.</text>
</comment>
<dbReference type="Proteomes" id="UP000698752">
    <property type="component" value="Unassembled WGS sequence"/>
</dbReference>
<dbReference type="Gene3D" id="3.40.50.1820">
    <property type="entry name" value="alpha/beta hydrolase"/>
    <property type="match status" value="1"/>
</dbReference>
<dbReference type="RefSeq" id="WP_211867783.1">
    <property type="nucleotide sequence ID" value="NZ_JAAEDI010000007.1"/>
</dbReference>
<dbReference type="GO" id="GO:0016787">
    <property type="term" value="F:hydrolase activity"/>
    <property type="evidence" value="ECO:0007669"/>
    <property type="project" value="UniProtKB-KW"/>
</dbReference>
<evidence type="ECO:0000256" key="1">
    <source>
        <dbReference type="ARBA" id="ARBA00038115"/>
    </source>
</evidence>